<dbReference type="Gene3D" id="2.40.128.20">
    <property type="match status" value="1"/>
</dbReference>
<evidence type="ECO:0000313" key="1">
    <source>
        <dbReference type="EMBL" id="MET3634164.1"/>
    </source>
</evidence>
<sequence length="128" mass="15012">MKISLKNKIQMGEEVEYIHEVHEGEWLQKGGYDYLLFTNSEKEKVVIKFSSVEMTMTRFSTPKTIMRFLEGQEAVVTIPTPLGIQHFVTQTDVYQVDLNQQCLHLSYRLKGLESQEIFADYEMKISWI</sequence>
<dbReference type="RefSeq" id="WP_354368288.1">
    <property type="nucleotide sequence ID" value="NZ_JBEPLN010000010.1"/>
</dbReference>
<proteinExistence type="predicted"/>
<dbReference type="EMBL" id="JBEPLN010000010">
    <property type="protein sequence ID" value="MET3634164.1"/>
    <property type="molecule type" value="Genomic_DNA"/>
</dbReference>
<gene>
    <name evidence="1" type="ORF">ABID28_000801</name>
</gene>
<name>A0ABV2JEG3_9STRE</name>
<evidence type="ECO:0000313" key="2">
    <source>
        <dbReference type="Proteomes" id="UP001549037"/>
    </source>
</evidence>
<dbReference type="Pfam" id="PF09148">
    <property type="entry name" value="DUF1934"/>
    <property type="match status" value="1"/>
</dbReference>
<dbReference type="InterPro" id="IPR015231">
    <property type="entry name" value="DUF1934"/>
</dbReference>
<comment type="caution">
    <text evidence="1">The sequence shown here is derived from an EMBL/GenBank/DDBJ whole genome shotgun (WGS) entry which is preliminary data.</text>
</comment>
<accession>A0ABV2JEG3</accession>
<dbReference type="Proteomes" id="UP001549037">
    <property type="component" value="Unassembled WGS sequence"/>
</dbReference>
<keyword evidence="2" id="KW-1185">Reference proteome</keyword>
<dbReference type="InterPro" id="IPR012674">
    <property type="entry name" value="Calycin"/>
</dbReference>
<reference evidence="1 2" key="1">
    <citation type="submission" date="2024-06" db="EMBL/GenBank/DDBJ databases">
        <title>Genomic Encyclopedia of Type Strains, Phase IV (KMG-IV): sequencing the most valuable type-strain genomes for metagenomic binning, comparative biology and taxonomic classification.</title>
        <authorList>
            <person name="Goeker M."/>
        </authorList>
    </citation>
    <scope>NUCLEOTIDE SEQUENCE [LARGE SCALE GENOMIC DNA]</scope>
    <source>
        <strain evidence="1 2">DSM 28302</strain>
    </source>
</reference>
<organism evidence="1 2">
    <name type="scientific">Streptococcus porcorum</name>
    <dbReference type="NCBI Taxonomy" id="701526"/>
    <lineage>
        <taxon>Bacteria</taxon>
        <taxon>Bacillati</taxon>
        <taxon>Bacillota</taxon>
        <taxon>Bacilli</taxon>
        <taxon>Lactobacillales</taxon>
        <taxon>Streptococcaceae</taxon>
        <taxon>Streptococcus</taxon>
    </lineage>
</organism>
<dbReference type="SUPFAM" id="SSF50814">
    <property type="entry name" value="Lipocalins"/>
    <property type="match status" value="1"/>
</dbReference>
<protein>
    <submittedName>
        <fullName evidence="1">Uncharacterized beta-barrel protein YwiB (DUF1934 family)</fullName>
    </submittedName>
</protein>